<protein>
    <submittedName>
        <fullName evidence="2">Uncharacterized protein</fullName>
    </submittedName>
</protein>
<evidence type="ECO:0000313" key="3">
    <source>
        <dbReference type="Proteomes" id="UP000037035"/>
    </source>
</evidence>
<dbReference type="AlphaFoldDB" id="A0A0L6V000"/>
<evidence type="ECO:0000313" key="2">
    <source>
        <dbReference type="EMBL" id="KNZ54118.1"/>
    </source>
</evidence>
<feature type="region of interest" description="Disordered" evidence="1">
    <location>
        <begin position="1"/>
        <end position="45"/>
    </location>
</feature>
<feature type="compositionally biased region" description="Polar residues" evidence="1">
    <location>
        <begin position="30"/>
        <end position="45"/>
    </location>
</feature>
<proteinExistence type="predicted"/>
<gene>
    <name evidence="2" type="ORF">VP01_303g6</name>
</gene>
<dbReference type="Proteomes" id="UP000037035">
    <property type="component" value="Unassembled WGS sequence"/>
</dbReference>
<dbReference type="VEuPathDB" id="FungiDB:VP01_303g6"/>
<sequence length="235" mass="25990">MIVQSHHRRGGEVEPDKTPPTTYLGEGAGHNSNQRDTGEHSVNQTSSAAIKEISLLSNLEEQTRVTTIVAAVVKRFNPANILKPDGSNLRQRKHMHQLHASERFGNTDFFSPEEGVLPGSSEEKIGRGIINSSVHTDHTHDLLDLPSSAAVFDHIMMKFRIVNRAALLKALLAFINIDPTKHDTTAGLHSAFNYAGKSFFEQGFSLSWDEMQGLIIQTNLRGNLRCFATFGCRSD</sequence>
<comment type="caution">
    <text evidence="2">The sequence shown here is derived from an EMBL/GenBank/DDBJ whole genome shotgun (WGS) entry which is preliminary data.</text>
</comment>
<reference evidence="2 3" key="1">
    <citation type="submission" date="2015-08" db="EMBL/GenBank/DDBJ databases">
        <title>Next Generation Sequencing and Analysis of the Genome of Puccinia sorghi L Schw, the Causal Agent of Maize Common Rust.</title>
        <authorList>
            <person name="Rochi L."/>
            <person name="Burguener G."/>
            <person name="Darino M."/>
            <person name="Turjanski A."/>
            <person name="Kreff E."/>
            <person name="Dieguez M.J."/>
            <person name="Sacco F."/>
        </authorList>
    </citation>
    <scope>NUCLEOTIDE SEQUENCE [LARGE SCALE GENOMIC DNA]</scope>
    <source>
        <strain evidence="2 3">RO10H11247</strain>
    </source>
</reference>
<dbReference type="OrthoDB" id="2507272at2759"/>
<organism evidence="2 3">
    <name type="scientific">Puccinia sorghi</name>
    <dbReference type="NCBI Taxonomy" id="27349"/>
    <lineage>
        <taxon>Eukaryota</taxon>
        <taxon>Fungi</taxon>
        <taxon>Dikarya</taxon>
        <taxon>Basidiomycota</taxon>
        <taxon>Pucciniomycotina</taxon>
        <taxon>Pucciniomycetes</taxon>
        <taxon>Pucciniales</taxon>
        <taxon>Pucciniaceae</taxon>
        <taxon>Puccinia</taxon>
    </lineage>
</organism>
<keyword evidence="3" id="KW-1185">Reference proteome</keyword>
<accession>A0A0L6V000</accession>
<evidence type="ECO:0000256" key="1">
    <source>
        <dbReference type="SAM" id="MobiDB-lite"/>
    </source>
</evidence>
<dbReference type="EMBL" id="LAVV01007991">
    <property type="protein sequence ID" value="KNZ54118.1"/>
    <property type="molecule type" value="Genomic_DNA"/>
</dbReference>
<name>A0A0L6V000_9BASI</name>